<evidence type="ECO:0000313" key="2">
    <source>
        <dbReference type="Proteomes" id="UP000505377"/>
    </source>
</evidence>
<dbReference type="SUPFAM" id="SSF51161">
    <property type="entry name" value="Trimeric LpxA-like enzymes"/>
    <property type="match status" value="1"/>
</dbReference>
<dbReference type="InterPro" id="IPR011004">
    <property type="entry name" value="Trimer_LpxA-like_sf"/>
</dbReference>
<sequence>MPLFSFEGLAPTVHPEAFVAPTATLVGDVRVEAGASIWYGAVLRADFGPIIIRAGANVQDGCVLHGGDDPVTEVGAGATIGHLCVVHGCVIGEEALIGNGATIQDGARIGARCLVGAGATVPPNTVVPDGQLVLGQIAREKGPLTQSARWWVEGNPQIYRDLAQRHRAGVRPVDEGA</sequence>
<dbReference type="PANTHER" id="PTHR13061">
    <property type="entry name" value="DYNACTIN SUBUNIT P25"/>
    <property type="match status" value="1"/>
</dbReference>
<dbReference type="AlphaFoldDB" id="A0A6M6JE09"/>
<keyword evidence="2" id="KW-1185">Reference proteome</keyword>
<accession>A0A6M6JE09</accession>
<dbReference type="Gene3D" id="2.160.10.10">
    <property type="entry name" value="Hexapeptide repeat proteins"/>
    <property type="match status" value="1"/>
</dbReference>
<reference evidence="1 2" key="1">
    <citation type="submission" date="2020-05" db="EMBL/GenBank/DDBJ databases">
        <authorList>
            <person name="Mo P."/>
        </authorList>
    </citation>
    <scope>NUCLEOTIDE SEQUENCE [LARGE SCALE GENOMIC DNA]</scope>
    <source>
        <strain evidence="1 2">Gen01</strain>
    </source>
</reference>
<dbReference type="PANTHER" id="PTHR13061:SF29">
    <property type="entry name" value="GAMMA CARBONIC ANHYDRASE-LIKE 1, MITOCHONDRIAL-RELATED"/>
    <property type="match status" value="1"/>
</dbReference>
<name>A0A6M6JE09_9PSEU</name>
<protein>
    <submittedName>
        <fullName evidence="1">Gamma carbonic anhydrase family protein</fullName>
    </submittedName>
</protein>
<dbReference type="InterPro" id="IPR050484">
    <property type="entry name" value="Transf_Hexapept/Carb_Anhydrase"/>
</dbReference>
<proteinExistence type="predicted"/>
<dbReference type="RefSeq" id="WP_172157128.1">
    <property type="nucleotide sequence ID" value="NZ_CP053564.1"/>
</dbReference>
<evidence type="ECO:0000313" key="1">
    <source>
        <dbReference type="EMBL" id="QJY46174.1"/>
    </source>
</evidence>
<dbReference type="Proteomes" id="UP000505377">
    <property type="component" value="Chromosome"/>
</dbReference>
<dbReference type="KEGG" id="pbro:HOP40_10450"/>
<dbReference type="InterPro" id="IPR001451">
    <property type="entry name" value="Hexapep"/>
</dbReference>
<dbReference type="CDD" id="cd04645">
    <property type="entry name" value="LbH_gamma_CA_like"/>
    <property type="match status" value="1"/>
</dbReference>
<gene>
    <name evidence="1" type="ORF">HOP40_10450</name>
</gene>
<dbReference type="InterPro" id="IPR047324">
    <property type="entry name" value="LbH_gamma_CA-like"/>
</dbReference>
<dbReference type="EMBL" id="CP053564">
    <property type="protein sequence ID" value="QJY46174.1"/>
    <property type="molecule type" value="Genomic_DNA"/>
</dbReference>
<organism evidence="1 2">
    <name type="scientific">Pseudonocardia broussonetiae</name>
    <dbReference type="NCBI Taxonomy" id="2736640"/>
    <lineage>
        <taxon>Bacteria</taxon>
        <taxon>Bacillati</taxon>
        <taxon>Actinomycetota</taxon>
        <taxon>Actinomycetes</taxon>
        <taxon>Pseudonocardiales</taxon>
        <taxon>Pseudonocardiaceae</taxon>
        <taxon>Pseudonocardia</taxon>
    </lineage>
</organism>
<dbReference type="Pfam" id="PF00132">
    <property type="entry name" value="Hexapep"/>
    <property type="match status" value="1"/>
</dbReference>